<organism evidence="1">
    <name type="scientific">Tupanvirus deep ocean</name>
    <dbReference type="NCBI Taxonomy" id="2126984"/>
    <lineage>
        <taxon>Viruses</taxon>
        <taxon>Varidnaviria</taxon>
        <taxon>Bamfordvirae</taxon>
        <taxon>Nucleocytoviricota</taxon>
        <taxon>Megaviricetes</taxon>
        <taxon>Imitervirales</taxon>
        <taxon>Mimiviridae</taxon>
        <taxon>Megamimivirinae</taxon>
        <taxon>Tupanvirus</taxon>
        <taxon>Tupanvirus altamarinense</taxon>
    </lineage>
</organism>
<dbReference type="RefSeq" id="YP_010780327.1">
    <property type="nucleotide sequence ID" value="NC_075038.1"/>
</dbReference>
<proteinExistence type="predicted"/>
<accession>A0A6N1NDJ8</accession>
<protein>
    <submittedName>
        <fullName evidence="1">Putative ORFan</fullName>
    </submittedName>
</protein>
<reference evidence="1" key="1">
    <citation type="submission" date="2017-06" db="EMBL/GenBank/DDBJ databases">
        <authorList>
            <person name="Assis F.L."/>
            <person name="Abrahao J.S."/>
            <person name="Silva L."/>
            <person name="Khalil J.B."/>
            <person name="Rodrigues R."/>
            <person name="Silva L.S."/>
            <person name="Boratto P."/>
            <person name="Andrade M."/>
            <person name="Kroon E.G."/>
            <person name="Ribeiro B."/>
            <person name="Bergier I."/>
            <person name="Seligmann H."/>
            <person name="Ghigo E."/>
            <person name="Colson P."/>
            <person name="Levasseur A."/>
            <person name="Raoult D."/>
            <person name="Scola B.L."/>
        </authorList>
    </citation>
    <scope>NUCLEOTIDE SEQUENCE</scope>
    <source>
        <strain evidence="1">Deep ocean</strain>
    </source>
</reference>
<reference evidence="1" key="2">
    <citation type="journal article" date="2018" name="Nat. Commun.">
        <title>Tailed giant Tupanvirus possesses the most complete translational apparatus of the known virosphere.</title>
        <authorList>
            <person name="Abrahao J."/>
            <person name="Silva L."/>
            <person name="Silva L.S."/>
            <person name="Khalil J.Y.B."/>
            <person name="Rodrigues R."/>
            <person name="Arantes T."/>
            <person name="Assis F."/>
            <person name="Boratto P."/>
            <person name="Andrade M."/>
            <person name="Kroon E.G."/>
            <person name="Ribeiro B."/>
            <person name="Bergier I."/>
            <person name="Seligmann H."/>
            <person name="Ghigo E."/>
            <person name="Colson P."/>
            <person name="Levasseur A."/>
            <person name="Kroemer G."/>
            <person name="Raoult D."/>
            <person name="La Scola B."/>
        </authorList>
    </citation>
    <scope>NUCLEOTIDE SEQUENCE [LARGE SCALE GENOMIC DNA]</scope>
    <source>
        <strain evidence="1">Deep ocean</strain>
    </source>
</reference>
<name>A0A6N1NDJ8_9VIRU</name>
<evidence type="ECO:0000313" key="1">
    <source>
        <dbReference type="EMBL" id="QKU33719.1"/>
    </source>
</evidence>
<dbReference type="EMBL" id="MF405918">
    <property type="protein sequence ID" value="QKU33719.1"/>
    <property type="molecule type" value="Genomic_DNA"/>
</dbReference>
<dbReference type="KEGG" id="vg:80517018"/>
<sequence length="441" mass="51987">MENLNNYLNRFQSLSTYFNKPLTYDNIGTTETSNLLVFQLVLDMCQNQILQQQVLAKLIEYTSHRVHLSEIQLKPKYFYQIIETYQNFVTKYLKNSNEITKFLTGYVVDFSLFQNTINHNFCYIWVVKIFLDADGSLKKVCEENKINNYEIIIMRSIVGAETIKQYGIDGFLALLIMYINEDHMENVVPVDSLVTICKKNLANKFNMLRNDIVYYISGNTQCTEIDYYELAIRFEPKKILDKWINLFIELTSNLPDSVIEDSIKYMNQSIQMIFFKKINDVDDTTVIHYKSNFDDVINDMQKQFNVRELSIIESILKINTIDKWIDVLKELILLNDDDIMRIFIQIQPKFANVFFGIDVNLKRLLKFTVLTRKDFVLIKGKLYDKHMEIHNIGSVTLTTITWKYDKDLNCIGYDILENDNNNRTRIKCFDVNNNLISDSLF</sequence>
<dbReference type="GeneID" id="80517018"/>